<dbReference type="Proteomes" id="UP000288197">
    <property type="component" value="Unassembled WGS sequence"/>
</dbReference>
<dbReference type="PROSITE" id="PS51186">
    <property type="entry name" value="GNAT"/>
    <property type="match status" value="1"/>
</dbReference>
<dbReference type="Pfam" id="PF00583">
    <property type="entry name" value="Acetyltransf_1"/>
    <property type="match status" value="1"/>
</dbReference>
<gene>
    <name evidence="1" type="ORF">CBF32_05915</name>
</gene>
<reference evidence="1 2" key="1">
    <citation type="submission" date="2017-05" db="EMBL/GenBank/DDBJ databases">
        <title>Vagococcus spp. assemblies.</title>
        <authorList>
            <person name="Gulvik C.A."/>
        </authorList>
    </citation>
    <scope>NUCLEOTIDE SEQUENCE [LARGE SCALE GENOMIC DNA]</scope>
    <source>
        <strain evidence="1 2">NCFB 2497</strain>
    </source>
</reference>
<dbReference type="Gene3D" id="3.40.630.30">
    <property type="match status" value="1"/>
</dbReference>
<sequence length="172" mass="20392">MKVRIAEMEDFNQLDKLQKEAATRLKNQGSSQWSEILTNDEQRNLLTRLESKELLLIEEENQLVGMCYLYTQPNDWDFSLWKREENKKHYYLHKLVIGDLFVGNNYGAKVLSNVIKWVKENEGEKVLLDCRADVSYLNNFYRKSGFKFIETVKADEVAELFGDFNLYEYLIQ</sequence>
<proteinExistence type="predicted"/>
<comment type="caution">
    <text evidence="1">The sequence shown here is derived from an EMBL/GenBank/DDBJ whole genome shotgun (WGS) entry which is preliminary data.</text>
</comment>
<dbReference type="GO" id="GO:0016747">
    <property type="term" value="F:acyltransferase activity, transferring groups other than amino-acyl groups"/>
    <property type="evidence" value="ECO:0007669"/>
    <property type="project" value="InterPro"/>
</dbReference>
<protein>
    <submittedName>
        <fullName evidence="1">Uncharacterized protein</fullName>
    </submittedName>
</protein>
<dbReference type="InterPro" id="IPR016181">
    <property type="entry name" value="Acyl_CoA_acyltransferase"/>
</dbReference>
<dbReference type="OrthoDB" id="6382410at2"/>
<dbReference type="InterPro" id="IPR000182">
    <property type="entry name" value="GNAT_dom"/>
</dbReference>
<keyword evidence="2" id="KW-1185">Reference proteome</keyword>
<dbReference type="AlphaFoldDB" id="A0A369B1B3"/>
<name>A0A369B1B3_9ENTE</name>
<dbReference type="SUPFAM" id="SSF55729">
    <property type="entry name" value="Acyl-CoA N-acyltransferases (Nat)"/>
    <property type="match status" value="1"/>
</dbReference>
<evidence type="ECO:0000313" key="2">
    <source>
        <dbReference type="Proteomes" id="UP000288197"/>
    </source>
</evidence>
<dbReference type="EMBL" id="NGJX01000004">
    <property type="protein sequence ID" value="RSU02800.1"/>
    <property type="molecule type" value="Genomic_DNA"/>
</dbReference>
<evidence type="ECO:0000313" key="1">
    <source>
        <dbReference type="EMBL" id="RSU02800.1"/>
    </source>
</evidence>
<dbReference type="RefSeq" id="WP_114289442.1">
    <property type="nucleotide sequence ID" value="NZ_JBMEAC010000014.1"/>
</dbReference>
<accession>A0A369B1B3</accession>
<organism evidence="1 2">
    <name type="scientific">Vagococcus fluvialis</name>
    <dbReference type="NCBI Taxonomy" id="2738"/>
    <lineage>
        <taxon>Bacteria</taxon>
        <taxon>Bacillati</taxon>
        <taxon>Bacillota</taxon>
        <taxon>Bacilli</taxon>
        <taxon>Lactobacillales</taxon>
        <taxon>Enterococcaceae</taxon>
        <taxon>Vagococcus</taxon>
    </lineage>
</organism>
<dbReference type="GeneID" id="63146183"/>